<protein>
    <submittedName>
        <fullName evidence="1">Uncharacterized protein</fullName>
    </submittedName>
</protein>
<evidence type="ECO:0000313" key="1">
    <source>
        <dbReference type="EMBL" id="KAK2863190.1"/>
    </source>
</evidence>
<keyword evidence="2" id="KW-1185">Reference proteome</keyword>
<name>A0AA88NRJ5_CHASR</name>
<dbReference type="AlphaFoldDB" id="A0AA88NRJ5"/>
<organism evidence="1 2">
    <name type="scientific">Channa striata</name>
    <name type="common">Snakehead murrel</name>
    <name type="synonym">Ophicephalus striatus</name>
    <dbReference type="NCBI Taxonomy" id="64152"/>
    <lineage>
        <taxon>Eukaryota</taxon>
        <taxon>Metazoa</taxon>
        <taxon>Chordata</taxon>
        <taxon>Craniata</taxon>
        <taxon>Vertebrata</taxon>
        <taxon>Euteleostomi</taxon>
        <taxon>Actinopterygii</taxon>
        <taxon>Neopterygii</taxon>
        <taxon>Teleostei</taxon>
        <taxon>Neoteleostei</taxon>
        <taxon>Acanthomorphata</taxon>
        <taxon>Anabantaria</taxon>
        <taxon>Anabantiformes</taxon>
        <taxon>Channoidei</taxon>
        <taxon>Channidae</taxon>
        <taxon>Channa</taxon>
    </lineage>
</organism>
<dbReference type="EMBL" id="JAUPFM010000001">
    <property type="protein sequence ID" value="KAK2863190.1"/>
    <property type="molecule type" value="Genomic_DNA"/>
</dbReference>
<comment type="caution">
    <text evidence="1">The sequence shown here is derived from an EMBL/GenBank/DDBJ whole genome shotgun (WGS) entry which is preliminary data.</text>
</comment>
<reference evidence="1" key="1">
    <citation type="submission" date="2023-07" db="EMBL/GenBank/DDBJ databases">
        <title>Chromosome-level Genome Assembly of Striped Snakehead (Channa striata).</title>
        <authorList>
            <person name="Liu H."/>
        </authorList>
    </citation>
    <scope>NUCLEOTIDE SEQUENCE</scope>
    <source>
        <strain evidence="1">Gz</strain>
        <tissue evidence="1">Muscle</tissue>
    </source>
</reference>
<proteinExistence type="predicted"/>
<gene>
    <name evidence="1" type="ORF">Q5P01_002723</name>
</gene>
<evidence type="ECO:0000313" key="2">
    <source>
        <dbReference type="Proteomes" id="UP001187415"/>
    </source>
</evidence>
<sequence length="71" mass="8105">MSVQFPPGEHLRFPRLNHCRHVDNVRPSYREARAELLGPPAPAPLQTQLCVVDFGIGQIRFVTYILGIYFV</sequence>
<dbReference type="Proteomes" id="UP001187415">
    <property type="component" value="Unassembled WGS sequence"/>
</dbReference>
<accession>A0AA88NRJ5</accession>